<reference evidence="4 5" key="1">
    <citation type="submission" date="2020-03" db="EMBL/GenBank/DDBJ databases">
        <title>Roseomonas selenitidurans sp. nov. isolated from urban soil.</title>
        <authorList>
            <person name="Liu H."/>
        </authorList>
    </citation>
    <scope>NUCLEOTIDE SEQUENCE [LARGE SCALE GENOMIC DNA]</scope>
    <source>
        <strain evidence="4 5">BU-1</strain>
    </source>
</reference>
<gene>
    <name evidence="4" type="ORF">HEQ75_27270</name>
</gene>
<comment type="similarity">
    <text evidence="1">Belongs to the D-isomer specific 2-hydroxyacid dehydrogenase family.</text>
</comment>
<dbReference type="RefSeq" id="WP_168035280.1">
    <property type="nucleotide sequence ID" value="NZ_JAAVNE010000101.1"/>
</dbReference>
<dbReference type="Gene3D" id="3.40.50.720">
    <property type="entry name" value="NAD(P)-binding Rossmann-like Domain"/>
    <property type="match status" value="2"/>
</dbReference>
<dbReference type="Pfam" id="PF00389">
    <property type="entry name" value="2-Hacid_dh"/>
    <property type="match status" value="1"/>
</dbReference>
<dbReference type="PANTHER" id="PTHR46029:SF7">
    <property type="entry name" value="C-TERMINAL-BINDING PROTEIN"/>
    <property type="match status" value="1"/>
</dbReference>
<comment type="caution">
    <text evidence="4">The sequence shown here is derived from an EMBL/GenBank/DDBJ whole genome shotgun (WGS) entry which is preliminary data.</text>
</comment>
<keyword evidence="1" id="KW-0560">Oxidoreductase</keyword>
<dbReference type="InterPro" id="IPR043322">
    <property type="entry name" value="CtBP"/>
</dbReference>
<protein>
    <submittedName>
        <fullName evidence="4">C-terminal binding protein</fullName>
    </submittedName>
</protein>
<evidence type="ECO:0000313" key="4">
    <source>
        <dbReference type="EMBL" id="NKC34583.1"/>
    </source>
</evidence>
<evidence type="ECO:0000313" key="5">
    <source>
        <dbReference type="Proteomes" id="UP000787635"/>
    </source>
</evidence>
<name>A0ABX1EFT3_9PROT</name>
<evidence type="ECO:0000259" key="2">
    <source>
        <dbReference type="Pfam" id="PF00389"/>
    </source>
</evidence>
<dbReference type="PANTHER" id="PTHR46029">
    <property type="entry name" value="C-TERMINAL-BINDING PROTEIN"/>
    <property type="match status" value="1"/>
</dbReference>
<proteinExistence type="inferred from homology"/>
<dbReference type="SUPFAM" id="SSF52283">
    <property type="entry name" value="Formate/glycerate dehydrogenase catalytic domain-like"/>
    <property type="match status" value="1"/>
</dbReference>
<dbReference type="Pfam" id="PF02826">
    <property type="entry name" value="2-Hacid_dh_C"/>
    <property type="match status" value="1"/>
</dbReference>
<accession>A0ABX1EFT3</accession>
<dbReference type="InterPro" id="IPR006139">
    <property type="entry name" value="D-isomer_2_OHA_DH_cat_dom"/>
</dbReference>
<dbReference type="EMBL" id="JAAVNE010000101">
    <property type="protein sequence ID" value="NKC34583.1"/>
    <property type="molecule type" value="Genomic_DNA"/>
</dbReference>
<keyword evidence="5" id="KW-1185">Reference proteome</keyword>
<dbReference type="CDD" id="cd05299">
    <property type="entry name" value="CtBP_dh"/>
    <property type="match status" value="1"/>
</dbReference>
<evidence type="ECO:0000256" key="1">
    <source>
        <dbReference type="RuleBase" id="RU003719"/>
    </source>
</evidence>
<dbReference type="InterPro" id="IPR006140">
    <property type="entry name" value="D-isomer_DH_NAD-bd"/>
</dbReference>
<organism evidence="4 5">
    <name type="scientific">Falsiroseomonas selenitidurans</name>
    <dbReference type="NCBI Taxonomy" id="2716335"/>
    <lineage>
        <taxon>Bacteria</taxon>
        <taxon>Pseudomonadati</taxon>
        <taxon>Pseudomonadota</taxon>
        <taxon>Alphaproteobacteria</taxon>
        <taxon>Acetobacterales</taxon>
        <taxon>Roseomonadaceae</taxon>
        <taxon>Falsiroseomonas</taxon>
    </lineage>
</organism>
<evidence type="ECO:0000259" key="3">
    <source>
        <dbReference type="Pfam" id="PF02826"/>
    </source>
</evidence>
<dbReference type="Proteomes" id="UP000787635">
    <property type="component" value="Unassembled WGS sequence"/>
</dbReference>
<feature type="domain" description="D-isomer specific 2-hydroxyacid dehydrogenase catalytic" evidence="2">
    <location>
        <begin position="67"/>
        <end position="354"/>
    </location>
</feature>
<feature type="domain" description="D-isomer specific 2-hydroxyacid dehydrogenase NAD-binding" evidence="3">
    <location>
        <begin position="133"/>
        <end position="323"/>
    </location>
</feature>
<dbReference type="InterPro" id="IPR051638">
    <property type="entry name" value="CTBP_dehydrogenase"/>
</dbReference>
<dbReference type="SUPFAM" id="SSF51735">
    <property type="entry name" value="NAD(P)-binding Rossmann-fold domains"/>
    <property type="match status" value="1"/>
</dbReference>
<dbReference type="InterPro" id="IPR036291">
    <property type="entry name" value="NAD(P)-bd_dom_sf"/>
</dbReference>
<sequence length="359" mass="39082">MLPPDRVGEGPAAALREKPGVAQLTVLEPEGMYPDTLLEQEVFGPGVDFIHGGAPHTGTLEALPDALCARVDGLLIFRHWLRAADIARFPKLRVVVRMGVGYDRLDRATCAARGITVCNVPDYGTQEVADHAMALALSLRRGIILHHDLQRADPPAPWRYADSPLIRRAEVQGFGIVGLGRIGTAVALRAKAFGFKVRFYDPHLPNGVDRALGITRCRTLEELMRGADVLSIHAPDTKETRGLIGARELAWLPEGAVVVNTARGTSLDIEALERELRGGRIAGAGLDVIPVEPPVEPVPGLLAAYRAREPWLQGRVVITPHSAFHTPEAWLDIRRKSAETMRDVLLEGLSTNVIRPEMG</sequence>